<dbReference type="EMBL" id="CAJVPW010001163">
    <property type="protein sequence ID" value="CAG8476766.1"/>
    <property type="molecule type" value="Genomic_DNA"/>
</dbReference>
<gene>
    <name evidence="1" type="ORF">SPELUC_LOCUS1944</name>
</gene>
<reference evidence="1" key="1">
    <citation type="submission" date="2021-06" db="EMBL/GenBank/DDBJ databases">
        <authorList>
            <person name="Kallberg Y."/>
            <person name="Tangrot J."/>
            <person name="Rosling A."/>
        </authorList>
    </citation>
    <scope>NUCLEOTIDE SEQUENCE</scope>
    <source>
        <strain evidence="1">28 12/20/2015</strain>
    </source>
</reference>
<keyword evidence="2" id="KW-1185">Reference proteome</keyword>
<sequence>MPAPHNYPHHIRHQENLRIFKSLKRTPKIRPAKSCQKKPTEVLESDSILELTNDYLEGLKIWSLKTKFALNERNKLGHCLGIEVDKAEQDSSKQVKVGDGLEDELENLINDYLETLKT</sequence>
<protein>
    <submittedName>
        <fullName evidence="1">1685_t:CDS:1</fullName>
    </submittedName>
</protein>
<accession>A0ACA9KKI6</accession>
<organism evidence="1 2">
    <name type="scientific">Cetraspora pellucida</name>
    <dbReference type="NCBI Taxonomy" id="1433469"/>
    <lineage>
        <taxon>Eukaryota</taxon>
        <taxon>Fungi</taxon>
        <taxon>Fungi incertae sedis</taxon>
        <taxon>Mucoromycota</taxon>
        <taxon>Glomeromycotina</taxon>
        <taxon>Glomeromycetes</taxon>
        <taxon>Diversisporales</taxon>
        <taxon>Gigasporaceae</taxon>
        <taxon>Cetraspora</taxon>
    </lineage>
</organism>
<name>A0ACA9KKI6_9GLOM</name>
<dbReference type="Proteomes" id="UP000789366">
    <property type="component" value="Unassembled WGS sequence"/>
</dbReference>
<evidence type="ECO:0000313" key="2">
    <source>
        <dbReference type="Proteomes" id="UP000789366"/>
    </source>
</evidence>
<proteinExistence type="predicted"/>
<comment type="caution">
    <text evidence="1">The sequence shown here is derived from an EMBL/GenBank/DDBJ whole genome shotgun (WGS) entry which is preliminary data.</text>
</comment>
<evidence type="ECO:0000313" key="1">
    <source>
        <dbReference type="EMBL" id="CAG8476766.1"/>
    </source>
</evidence>